<dbReference type="EMBL" id="FR824061">
    <property type="protein sequence ID" value="CCA15942.1"/>
    <property type="molecule type" value="Genomic_DNA"/>
</dbReference>
<sequence length="163" mass="19112">MQKVQERTKMHVYGNKTAWWNPNLQLKFLETFFSSRPVMSVSVLLLLDDFSGYWTQPVRDYATAINVIMLKVPPGYTSVDQPADMCWMKPFKDQIRAQWIGFLREQIQEWRVGEPFKMKAPVRENVADWIAPPGITFQLKLSVACIAQHTRYWETRTNLRALS</sequence>
<gene>
    <name evidence="2" type="primary">AlNc14C16G1780</name>
    <name evidence="2" type="ORF">ALNC14_020850</name>
</gene>
<proteinExistence type="predicted"/>
<reference evidence="2" key="1">
    <citation type="journal article" date="2011" name="PLoS Biol.">
        <title>Gene gain and loss during evolution of obligate parasitism in the white rust pathogen of Arabidopsis thaliana.</title>
        <authorList>
            <person name="Kemen E."/>
            <person name="Gardiner A."/>
            <person name="Schultz-Larsen T."/>
            <person name="Kemen A.C."/>
            <person name="Balmuth A.L."/>
            <person name="Robert-Seilaniantz A."/>
            <person name="Bailey K."/>
            <person name="Holub E."/>
            <person name="Studholme D.J."/>
            <person name="Maclean D."/>
            <person name="Jones J.D."/>
        </authorList>
    </citation>
    <scope>NUCLEOTIDE SEQUENCE</scope>
</reference>
<protein>
    <submittedName>
        <fullName evidence="2">AlNc14C16G1780 protein</fullName>
    </submittedName>
</protein>
<feature type="domain" description="DDE-1" evidence="1">
    <location>
        <begin position="5"/>
        <end position="108"/>
    </location>
</feature>
<dbReference type="AlphaFoldDB" id="F0W4A9"/>
<dbReference type="GO" id="GO:0003676">
    <property type="term" value="F:nucleic acid binding"/>
    <property type="evidence" value="ECO:0007669"/>
    <property type="project" value="InterPro"/>
</dbReference>
<dbReference type="InterPro" id="IPR004875">
    <property type="entry name" value="DDE_SF_endonuclease_dom"/>
</dbReference>
<evidence type="ECO:0000313" key="2">
    <source>
        <dbReference type="EMBL" id="CCA15942.1"/>
    </source>
</evidence>
<organism evidence="2">
    <name type="scientific">Albugo laibachii Nc14</name>
    <dbReference type="NCBI Taxonomy" id="890382"/>
    <lineage>
        <taxon>Eukaryota</taxon>
        <taxon>Sar</taxon>
        <taxon>Stramenopiles</taxon>
        <taxon>Oomycota</taxon>
        <taxon>Peronosporomycetes</taxon>
        <taxon>Albuginales</taxon>
        <taxon>Albuginaceae</taxon>
        <taxon>Albugo</taxon>
    </lineage>
</organism>
<evidence type="ECO:0000259" key="1">
    <source>
        <dbReference type="Pfam" id="PF03184"/>
    </source>
</evidence>
<dbReference type="HOGENOM" id="CLU_031434_3_2_1"/>
<reference evidence="2" key="2">
    <citation type="submission" date="2011-02" db="EMBL/GenBank/DDBJ databases">
        <authorList>
            <person name="MacLean D."/>
        </authorList>
    </citation>
    <scope>NUCLEOTIDE SEQUENCE</scope>
</reference>
<dbReference type="Pfam" id="PF03184">
    <property type="entry name" value="DDE_1"/>
    <property type="match status" value="1"/>
</dbReference>
<name>F0W4A9_9STRA</name>
<accession>F0W4A9</accession>